<accession>A0A8T0RMU4</accession>
<dbReference type="PANTHER" id="PTHR21562">
    <property type="entry name" value="NOTUM-RELATED"/>
    <property type="match status" value="1"/>
</dbReference>
<dbReference type="InterPro" id="IPR029058">
    <property type="entry name" value="AB_hydrolase_fold"/>
</dbReference>
<reference evidence="7 8" key="1">
    <citation type="submission" date="2020-05" db="EMBL/GenBank/DDBJ databases">
        <title>WGS assembly of Panicum virgatum.</title>
        <authorList>
            <person name="Lovell J.T."/>
            <person name="Jenkins J."/>
            <person name="Shu S."/>
            <person name="Juenger T.E."/>
            <person name="Schmutz J."/>
        </authorList>
    </citation>
    <scope>NUCLEOTIDE SEQUENCE [LARGE SCALE GENOMIC DNA]</scope>
    <source>
        <strain evidence="8">cv. AP13</strain>
    </source>
</reference>
<sequence length="476" mass="52440">MATDELRSPLLPPRRPRRVSSAAATLALLLVAGLGPLPSACCGTSRSRHSPRSSPPDPVELTLLAAAHDKGAVCLDGSPPGYHLQTGSGAGSRSWLIHLEGGGWCNTVRSCSGRRTTDLGSSKFMQTRINFTGTLSNDPALNPDFYSWNRVFVRYCDGASFAGDSQHGDQDGNGKLFFRGRRIWEAVLDELMQKGLAHSEQALLTGCSAGGLATLLHCDDFRARFSSEVLVKCLPDAGFFLNVEDISGQRSMRSVYSGVVHLQVSVRRCYQCHIHDMVTEERKSSVNVWNVTEVLPKDCLLANKDPTECFFPAEIIKSVRTPTFIMNSAYDSWQVQNVVAPDSSSPDESWRRCRADIRSCNSSQIQVLNGFRKAMVDGLKAVGDNKDCSWFIDSCFSHCQAWFDNSPWDTPVAPRLGNKTLVEAVGDWYFGRSPSQAVREIGCEYPCNPTCNSLQLPAQFTTDLYYGKEKSDRLVV</sequence>
<feature type="chain" id="PRO_5035722944" description="Pectin acetylesterase" evidence="6">
    <location>
        <begin position="43"/>
        <end position="476"/>
    </location>
</feature>
<dbReference type="EC" id="3.1.1.-" evidence="5"/>
<dbReference type="AlphaFoldDB" id="A0A8T0RMU4"/>
<name>A0A8T0RMU4_PANVG</name>
<organism evidence="7 8">
    <name type="scientific">Panicum virgatum</name>
    <name type="common">Blackwell switchgrass</name>
    <dbReference type="NCBI Taxonomy" id="38727"/>
    <lineage>
        <taxon>Eukaryota</taxon>
        <taxon>Viridiplantae</taxon>
        <taxon>Streptophyta</taxon>
        <taxon>Embryophyta</taxon>
        <taxon>Tracheophyta</taxon>
        <taxon>Spermatophyta</taxon>
        <taxon>Magnoliopsida</taxon>
        <taxon>Liliopsida</taxon>
        <taxon>Poales</taxon>
        <taxon>Poaceae</taxon>
        <taxon>PACMAD clade</taxon>
        <taxon>Panicoideae</taxon>
        <taxon>Panicodae</taxon>
        <taxon>Paniceae</taxon>
        <taxon>Panicinae</taxon>
        <taxon>Panicum</taxon>
        <taxon>Panicum sect. Hiantes</taxon>
    </lineage>
</organism>
<protein>
    <recommendedName>
        <fullName evidence="5">Pectin acetylesterase</fullName>
        <ecNumber evidence="5">3.1.1.-</ecNumber>
    </recommendedName>
</protein>
<evidence type="ECO:0000313" key="7">
    <source>
        <dbReference type="EMBL" id="KAG2587317.1"/>
    </source>
</evidence>
<comment type="caution">
    <text evidence="7">The sequence shown here is derived from an EMBL/GenBank/DDBJ whole genome shotgun (WGS) entry which is preliminary data.</text>
</comment>
<evidence type="ECO:0000313" key="8">
    <source>
        <dbReference type="Proteomes" id="UP000823388"/>
    </source>
</evidence>
<evidence type="ECO:0000256" key="4">
    <source>
        <dbReference type="ARBA" id="ARBA00022512"/>
    </source>
</evidence>
<keyword evidence="6" id="KW-0732">Signal</keyword>
<evidence type="ECO:0000256" key="2">
    <source>
        <dbReference type="ARBA" id="ARBA00004191"/>
    </source>
</evidence>
<keyword evidence="8" id="KW-1185">Reference proteome</keyword>
<feature type="signal peptide" evidence="6">
    <location>
        <begin position="1"/>
        <end position="42"/>
    </location>
</feature>
<evidence type="ECO:0000256" key="1">
    <source>
        <dbReference type="ARBA" id="ARBA00003534"/>
    </source>
</evidence>
<gene>
    <name evidence="7" type="ORF">PVAP13_5NG134000</name>
</gene>
<keyword evidence="5" id="KW-0961">Cell wall biogenesis/degradation</keyword>
<dbReference type="GO" id="GO:0071555">
    <property type="term" value="P:cell wall organization"/>
    <property type="evidence" value="ECO:0007669"/>
    <property type="project" value="UniProtKB-KW"/>
</dbReference>
<keyword evidence="5" id="KW-0378">Hydrolase</keyword>
<evidence type="ECO:0000256" key="6">
    <source>
        <dbReference type="SAM" id="SignalP"/>
    </source>
</evidence>
<proteinExistence type="inferred from homology"/>
<comment type="similarity">
    <text evidence="3 5">Belongs to the pectinacetylesterase family.</text>
</comment>
<dbReference type="SUPFAM" id="SSF53474">
    <property type="entry name" value="alpha/beta-Hydrolases"/>
    <property type="match status" value="1"/>
</dbReference>
<dbReference type="Proteomes" id="UP000823388">
    <property type="component" value="Chromosome 5N"/>
</dbReference>
<comment type="function">
    <text evidence="1 5">Hydrolyzes acetyl esters in homogalacturonan regions of pectin. In type I primary cell wall, galacturonic acid residues of pectin can be acetylated at the O-2 and O-3 positions. Decreasing the degree of acetylation of pectin gels in vitro alters their physical properties.</text>
</comment>
<keyword evidence="5" id="KW-0964">Secreted</keyword>
<dbReference type="Pfam" id="PF03283">
    <property type="entry name" value="PAE"/>
    <property type="match status" value="1"/>
</dbReference>
<dbReference type="PANTHER" id="PTHR21562:SF113">
    <property type="entry name" value="PECTIN ACETYLESTERASE"/>
    <property type="match status" value="1"/>
</dbReference>
<keyword evidence="4 5" id="KW-0134">Cell wall</keyword>
<dbReference type="GO" id="GO:0016787">
    <property type="term" value="F:hydrolase activity"/>
    <property type="evidence" value="ECO:0007669"/>
    <property type="project" value="UniProtKB-KW"/>
</dbReference>
<dbReference type="EMBL" id="CM029046">
    <property type="protein sequence ID" value="KAG2587317.1"/>
    <property type="molecule type" value="Genomic_DNA"/>
</dbReference>
<evidence type="ECO:0000256" key="5">
    <source>
        <dbReference type="RuleBase" id="RU363114"/>
    </source>
</evidence>
<comment type="subcellular location">
    <subcellularLocation>
        <location evidence="2 5">Secreted</location>
        <location evidence="2 5">Cell wall</location>
    </subcellularLocation>
</comment>
<dbReference type="InterPro" id="IPR004963">
    <property type="entry name" value="PAE/NOTUM"/>
</dbReference>
<evidence type="ECO:0000256" key="3">
    <source>
        <dbReference type="ARBA" id="ARBA00005784"/>
    </source>
</evidence>